<dbReference type="Gene3D" id="3.40.190.290">
    <property type="match status" value="1"/>
</dbReference>
<keyword evidence="2" id="KW-0805">Transcription regulation</keyword>
<dbReference type="SUPFAM" id="SSF46785">
    <property type="entry name" value="Winged helix' DNA-binding domain"/>
    <property type="match status" value="1"/>
</dbReference>
<dbReference type="InterPro" id="IPR036388">
    <property type="entry name" value="WH-like_DNA-bd_sf"/>
</dbReference>
<dbReference type="PANTHER" id="PTHR30126:SF98">
    <property type="entry name" value="HTH-TYPE TRANSCRIPTIONAL ACTIVATOR BAUR"/>
    <property type="match status" value="1"/>
</dbReference>
<dbReference type="InterPro" id="IPR000847">
    <property type="entry name" value="LysR_HTH_N"/>
</dbReference>
<name>A0ABV5XGI6_9NOCA</name>
<accession>A0ABV5XGI6</accession>
<proteinExistence type="inferred from homology"/>
<dbReference type="Pfam" id="PF00126">
    <property type="entry name" value="HTH_1"/>
    <property type="match status" value="1"/>
</dbReference>
<dbReference type="SUPFAM" id="SSF53850">
    <property type="entry name" value="Periplasmic binding protein-like II"/>
    <property type="match status" value="1"/>
</dbReference>
<evidence type="ECO:0000256" key="2">
    <source>
        <dbReference type="ARBA" id="ARBA00023015"/>
    </source>
</evidence>
<sequence length="297" mass="33350">MRSSLPDLKLLRIFTSVVRHQGFAPAQQDLGLSASAISTYMSQLERQLGIVLCHRGRSGFSLTSKGELYHQECVRILGELEGFERYATALQGELRGTMTVGVLDSTVTDSTLPLADVIGEFSRTHPGVYLDLKVQTPHELQVGVLDDRIDVAIGAFASPMTGLTAQALHREQHWLYCSDKHPLFASKRVHPDVITRQRMVTRGYWSEAELARQGFTERSATVENMEGQLILILSGGYIGYLPEHYAGYWVDQQRLRPLLPASFGYQAPFSLIYRRGRAREPLVLAFRELVRTSVEDQ</sequence>
<reference evidence="6 7" key="1">
    <citation type="submission" date="2024-09" db="EMBL/GenBank/DDBJ databases">
        <authorList>
            <person name="Sun Q."/>
            <person name="Mori K."/>
        </authorList>
    </citation>
    <scope>NUCLEOTIDE SEQUENCE [LARGE SCALE GENOMIC DNA]</scope>
    <source>
        <strain evidence="6 7">JCM 11411</strain>
    </source>
</reference>
<dbReference type="PROSITE" id="PS50931">
    <property type="entry name" value="HTH_LYSR"/>
    <property type="match status" value="1"/>
</dbReference>
<gene>
    <name evidence="6" type="ORF">ACFFQ6_17975</name>
</gene>
<evidence type="ECO:0000256" key="4">
    <source>
        <dbReference type="ARBA" id="ARBA00023163"/>
    </source>
</evidence>
<organism evidence="6 7">
    <name type="scientific">Rhodococcus baikonurensis</name>
    <dbReference type="NCBI Taxonomy" id="172041"/>
    <lineage>
        <taxon>Bacteria</taxon>
        <taxon>Bacillati</taxon>
        <taxon>Actinomycetota</taxon>
        <taxon>Actinomycetes</taxon>
        <taxon>Mycobacteriales</taxon>
        <taxon>Nocardiaceae</taxon>
        <taxon>Rhodococcus</taxon>
        <taxon>Rhodococcus erythropolis group</taxon>
    </lineage>
</organism>
<evidence type="ECO:0000256" key="3">
    <source>
        <dbReference type="ARBA" id="ARBA00023125"/>
    </source>
</evidence>
<dbReference type="CDD" id="cd05466">
    <property type="entry name" value="PBP2_LTTR_substrate"/>
    <property type="match status" value="1"/>
</dbReference>
<dbReference type="EMBL" id="JBHMAS010000049">
    <property type="protein sequence ID" value="MFB9781583.1"/>
    <property type="molecule type" value="Genomic_DNA"/>
</dbReference>
<dbReference type="RefSeq" id="WP_378375528.1">
    <property type="nucleotide sequence ID" value="NZ_JBHMAS010000049.1"/>
</dbReference>
<protein>
    <submittedName>
        <fullName evidence="6">LysR family transcriptional regulator</fullName>
    </submittedName>
</protein>
<keyword evidence="3" id="KW-0238">DNA-binding</keyword>
<evidence type="ECO:0000256" key="1">
    <source>
        <dbReference type="ARBA" id="ARBA00009437"/>
    </source>
</evidence>
<dbReference type="Proteomes" id="UP001589587">
    <property type="component" value="Unassembled WGS sequence"/>
</dbReference>
<evidence type="ECO:0000259" key="5">
    <source>
        <dbReference type="PROSITE" id="PS50931"/>
    </source>
</evidence>
<evidence type="ECO:0000313" key="7">
    <source>
        <dbReference type="Proteomes" id="UP001589587"/>
    </source>
</evidence>
<feature type="domain" description="HTH lysR-type" evidence="5">
    <location>
        <begin position="6"/>
        <end position="63"/>
    </location>
</feature>
<comment type="caution">
    <text evidence="6">The sequence shown here is derived from an EMBL/GenBank/DDBJ whole genome shotgun (WGS) entry which is preliminary data.</text>
</comment>
<dbReference type="InterPro" id="IPR036390">
    <property type="entry name" value="WH_DNA-bd_sf"/>
</dbReference>
<comment type="similarity">
    <text evidence="1">Belongs to the LysR transcriptional regulatory family.</text>
</comment>
<evidence type="ECO:0000313" key="6">
    <source>
        <dbReference type="EMBL" id="MFB9781583.1"/>
    </source>
</evidence>
<keyword evidence="4" id="KW-0804">Transcription</keyword>
<keyword evidence="7" id="KW-1185">Reference proteome</keyword>
<dbReference type="InterPro" id="IPR005119">
    <property type="entry name" value="LysR_subst-bd"/>
</dbReference>
<dbReference type="Gene3D" id="1.10.10.10">
    <property type="entry name" value="Winged helix-like DNA-binding domain superfamily/Winged helix DNA-binding domain"/>
    <property type="match status" value="1"/>
</dbReference>
<dbReference type="Pfam" id="PF03466">
    <property type="entry name" value="LysR_substrate"/>
    <property type="match status" value="1"/>
</dbReference>
<dbReference type="PANTHER" id="PTHR30126">
    <property type="entry name" value="HTH-TYPE TRANSCRIPTIONAL REGULATOR"/>
    <property type="match status" value="1"/>
</dbReference>